<gene>
    <name evidence="1" type="ORF">GRFL_1021</name>
</gene>
<dbReference type="AlphaFoldDB" id="A0A1L7I3M7"/>
<keyword evidence="2" id="KW-1185">Reference proteome</keyword>
<dbReference type="OrthoDB" id="1259317at2"/>
<dbReference type="Proteomes" id="UP000186230">
    <property type="component" value="Chromosome"/>
</dbReference>
<name>A0A1L7I3M7_9FLAO</name>
<proteinExistence type="predicted"/>
<dbReference type="STRING" id="1229726.GRFL_1021"/>
<evidence type="ECO:0000313" key="1">
    <source>
        <dbReference type="EMBL" id="APU67745.1"/>
    </source>
</evidence>
<reference evidence="1 2" key="1">
    <citation type="submission" date="2016-07" db="EMBL/GenBank/DDBJ databases">
        <title>Multi-omics approach to identify versatile polysaccharide utilization systems of a marine flavobacterium Gramella flava.</title>
        <authorList>
            <person name="Tang K."/>
        </authorList>
    </citation>
    <scope>NUCLEOTIDE SEQUENCE [LARGE SCALE GENOMIC DNA]</scope>
    <source>
        <strain evidence="1 2">JLT2011</strain>
    </source>
</reference>
<organism evidence="1 2">
    <name type="scientific">Christiangramia flava JLT2011</name>
    <dbReference type="NCBI Taxonomy" id="1229726"/>
    <lineage>
        <taxon>Bacteria</taxon>
        <taxon>Pseudomonadati</taxon>
        <taxon>Bacteroidota</taxon>
        <taxon>Flavobacteriia</taxon>
        <taxon>Flavobacteriales</taxon>
        <taxon>Flavobacteriaceae</taxon>
        <taxon>Christiangramia</taxon>
    </lineage>
</organism>
<sequence>MLQSDYFHVELSEVNQVNTSYLKPHPTIKNRYKLSLSKGSFNGRRYYGDNIDIYYGNDRLNIKSSLPYLRNGHNLVAFSTSDVQVTFQDLSEILEVDLFKAKIKNREYAILQKSKLRFKQLKRLIGGVEGMELLKKTPHLLMFGNSKLKCKIYEVAPNLKGKVDRSITGRFPWEAAKDIVKVELHFNRSQSDCLLDYLTTEIEHDREILLQYLQDKISICPIGTKGTTYPDILFMALINIGWNHCSYEVVFSEIQKQIDLADLTPSQKSARRKSLLKKVSEMKSLEHNSLMDFLEPPEDFKALSMTFPKDNCLISEL</sequence>
<dbReference type="EMBL" id="CP016359">
    <property type="protein sequence ID" value="APU67745.1"/>
    <property type="molecule type" value="Genomic_DNA"/>
</dbReference>
<dbReference type="RefSeq" id="WP_083643590.1">
    <property type="nucleotide sequence ID" value="NZ_AMRU01000002.1"/>
</dbReference>
<accession>A0A1L7I3M7</accession>
<dbReference type="KEGG" id="gfl:GRFL_1021"/>
<protein>
    <submittedName>
        <fullName evidence="1">Uncharacterized protein</fullName>
    </submittedName>
</protein>
<evidence type="ECO:0000313" key="2">
    <source>
        <dbReference type="Proteomes" id="UP000186230"/>
    </source>
</evidence>